<dbReference type="AlphaFoldDB" id="A0ABD5QIU8"/>
<dbReference type="EC" id="3.1.2.20" evidence="4"/>
<organism evidence="4 5">
    <name type="scientific">Saliphagus infecundisoli</name>
    <dbReference type="NCBI Taxonomy" id="1849069"/>
    <lineage>
        <taxon>Archaea</taxon>
        <taxon>Methanobacteriati</taxon>
        <taxon>Methanobacteriota</taxon>
        <taxon>Stenosarchaea group</taxon>
        <taxon>Halobacteria</taxon>
        <taxon>Halobacteriales</taxon>
        <taxon>Natrialbaceae</taxon>
        <taxon>Saliphagus</taxon>
    </lineage>
</organism>
<dbReference type="GO" id="GO:0047617">
    <property type="term" value="F:fatty acyl-CoA hydrolase activity"/>
    <property type="evidence" value="ECO:0007669"/>
    <property type="project" value="UniProtKB-EC"/>
</dbReference>
<evidence type="ECO:0000313" key="4">
    <source>
        <dbReference type="EMBL" id="MFC4989721.1"/>
    </source>
</evidence>
<dbReference type="InterPro" id="IPR040170">
    <property type="entry name" value="Cytosol_ACT"/>
</dbReference>
<feature type="domain" description="HotDog ACOT-type" evidence="3">
    <location>
        <begin position="5"/>
        <end position="117"/>
    </location>
</feature>
<accession>A0ABD5QIU8</accession>
<dbReference type="SUPFAM" id="SSF54637">
    <property type="entry name" value="Thioesterase/thiol ester dehydrase-isomerase"/>
    <property type="match status" value="1"/>
</dbReference>
<dbReference type="InterPro" id="IPR029069">
    <property type="entry name" value="HotDog_dom_sf"/>
</dbReference>
<sequence>MVALSDTYIENREMVLPDHANTIGTVSGGPLMAWMDEVASLSAMRFAGETCVTVGVSRMEFERPIPVGRTAFLTAYVYAAGETSVRVRVRADSEELQTGEREPTTEAYFTFVAIDDDREPAPVPELTASTERERRLREEAIAGENDD</sequence>
<dbReference type="PANTHER" id="PTHR11049">
    <property type="entry name" value="ACYL COENZYME A THIOESTER HYDROLASE"/>
    <property type="match status" value="1"/>
</dbReference>
<dbReference type="RefSeq" id="WP_224828152.1">
    <property type="nucleotide sequence ID" value="NZ_JAIVEF010000004.1"/>
</dbReference>
<feature type="compositionally biased region" description="Basic and acidic residues" evidence="2">
    <location>
        <begin position="130"/>
        <end position="140"/>
    </location>
</feature>
<dbReference type="EMBL" id="JBHSJG010000054">
    <property type="protein sequence ID" value="MFC4989721.1"/>
    <property type="molecule type" value="Genomic_DNA"/>
</dbReference>
<comment type="caution">
    <text evidence="4">The sequence shown here is derived from an EMBL/GenBank/DDBJ whole genome shotgun (WGS) entry which is preliminary data.</text>
</comment>
<evidence type="ECO:0000313" key="5">
    <source>
        <dbReference type="Proteomes" id="UP001595925"/>
    </source>
</evidence>
<dbReference type="Proteomes" id="UP001595925">
    <property type="component" value="Unassembled WGS sequence"/>
</dbReference>
<gene>
    <name evidence="4" type="ORF">ACFPFO_18555</name>
</gene>
<name>A0ABD5QIU8_9EURY</name>
<keyword evidence="1 4" id="KW-0378">Hydrolase</keyword>
<dbReference type="InterPro" id="IPR006683">
    <property type="entry name" value="Thioestr_dom"/>
</dbReference>
<dbReference type="Gene3D" id="3.10.129.10">
    <property type="entry name" value="Hotdog Thioesterase"/>
    <property type="match status" value="1"/>
</dbReference>
<dbReference type="InterPro" id="IPR033120">
    <property type="entry name" value="HOTDOG_ACOT"/>
</dbReference>
<proteinExistence type="predicted"/>
<dbReference type="PROSITE" id="PS51770">
    <property type="entry name" value="HOTDOG_ACOT"/>
    <property type="match status" value="1"/>
</dbReference>
<dbReference type="Pfam" id="PF03061">
    <property type="entry name" value="4HBT"/>
    <property type="match status" value="1"/>
</dbReference>
<evidence type="ECO:0000256" key="1">
    <source>
        <dbReference type="ARBA" id="ARBA00022801"/>
    </source>
</evidence>
<keyword evidence="5" id="KW-1185">Reference proteome</keyword>
<evidence type="ECO:0000259" key="3">
    <source>
        <dbReference type="PROSITE" id="PS51770"/>
    </source>
</evidence>
<reference evidence="4 5" key="1">
    <citation type="journal article" date="2019" name="Int. J. Syst. Evol. Microbiol.">
        <title>The Global Catalogue of Microorganisms (GCM) 10K type strain sequencing project: providing services to taxonomists for standard genome sequencing and annotation.</title>
        <authorList>
            <consortium name="The Broad Institute Genomics Platform"/>
            <consortium name="The Broad Institute Genome Sequencing Center for Infectious Disease"/>
            <person name="Wu L."/>
            <person name="Ma J."/>
        </authorList>
    </citation>
    <scope>NUCLEOTIDE SEQUENCE [LARGE SCALE GENOMIC DNA]</scope>
    <source>
        <strain evidence="4 5">CGMCC 1.15824</strain>
    </source>
</reference>
<dbReference type="CDD" id="cd03442">
    <property type="entry name" value="BFIT_BACH"/>
    <property type="match status" value="1"/>
</dbReference>
<protein>
    <submittedName>
        <fullName evidence="4">Acyl-CoA thioesterase</fullName>
        <ecNumber evidence="4">3.1.2.20</ecNumber>
    </submittedName>
</protein>
<evidence type="ECO:0000256" key="2">
    <source>
        <dbReference type="SAM" id="MobiDB-lite"/>
    </source>
</evidence>
<dbReference type="PANTHER" id="PTHR11049:SF24">
    <property type="entry name" value="CYTOSOLIC ACYL COENZYME A THIOESTER HYDROLASE"/>
    <property type="match status" value="1"/>
</dbReference>
<feature type="region of interest" description="Disordered" evidence="2">
    <location>
        <begin position="116"/>
        <end position="147"/>
    </location>
</feature>